<evidence type="ECO:0000313" key="1">
    <source>
        <dbReference type="EMBL" id="KAF8478375.1"/>
    </source>
</evidence>
<evidence type="ECO:0000313" key="2">
    <source>
        <dbReference type="Proteomes" id="UP000759537"/>
    </source>
</evidence>
<organism evidence="1 2">
    <name type="scientific">Russula ochroleuca</name>
    <dbReference type="NCBI Taxonomy" id="152965"/>
    <lineage>
        <taxon>Eukaryota</taxon>
        <taxon>Fungi</taxon>
        <taxon>Dikarya</taxon>
        <taxon>Basidiomycota</taxon>
        <taxon>Agaricomycotina</taxon>
        <taxon>Agaricomycetes</taxon>
        <taxon>Russulales</taxon>
        <taxon>Russulaceae</taxon>
        <taxon>Russula</taxon>
    </lineage>
</organism>
<accession>A0A9P5MTK3</accession>
<sequence length="80" mass="9175">MASVFFYRTLMHPKILKRILHNDASHLQIYPAILMDYTRHKVKIAVLSCPASRKRSNTLLGRELTLPGTRVSATRRVINS</sequence>
<proteinExistence type="predicted"/>
<dbReference type="OrthoDB" id="1044435at2759"/>
<gene>
    <name evidence="1" type="ORF">DFH94DRAFT_749334</name>
</gene>
<dbReference type="EMBL" id="WHVB01000011">
    <property type="protein sequence ID" value="KAF8478375.1"/>
    <property type="molecule type" value="Genomic_DNA"/>
</dbReference>
<dbReference type="AlphaFoldDB" id="A0A9P5MTK3"/>
<reference evidence="1" key="1">
    <citation type="submission" date="2019-10" db="EMBL/GenBank/DDBJ databases">
        <authorList>
            <consortium name="DOE Joint Genome Institute"/>
            <person name="Kuo A."/>
            <person name="Miyauchi S."/>
            <person name="Kiss E."/>
            <person name="Drula E."/>
            <person name="Kohler A."/>
            <person name="Sanchez-Garcia M."/>
            <person name="Andreopoulos B."/>
            <person name="Barry K.W."/>
            <person name="Bonito G."/>
            <person name="Buee M."/>
            <person name="Carver A."/>
            <person name="Chen C."/>
            <person name="Cichocki N."/>
            <person name="Clum A."/>
            <person name="Culley D."/>
            <person name="Crous P.W."/>
            <person name="Fauchery L."/>
            <person name="Girlanda M."/>
            <person name="Hayes R."/>
            <person name="Keri Z."/>
            <person name="LaButti K."/>
            <person name="Lipzen A."/>
            <person name="Lombard V."/>
            <person name="Magnuson J."/>
            <person name="Maillard F."/>
            <person name="Morin E."/>
            <person name="Murat C."/>
            <person name="Nolan M."/>
            <person name="Ohm R."/>
            <person name="Pangilinan J."/>
            <person name="Pereira M."/>
            <person name="Perotto S."/>
            <person name="Peter M."/>
            <person name="Riley R."/>
            <person name="Sitrit Y."/>
            <person name="Stielow B."/>
            <person name="Szollosi G."/>
            <person name="Zifcakova L."/>
            <person name="Stursova M."/>
            <person name="Spatafora J.W."/>
            <person name="Tedersoo L."/>
            <person name="Vaario L.-M."/>
            <person name="Yamada A."/>
            <person name="Yan M."/>
            <person name="Wang P."/>
            <person name="Xu J."/>
            <person name="Bruns T."/>
            <person name="Baldrian P."/>
            <person name="Vilgalys R."/>
            <person name="Henrissat B."/>
            <person name="Grigoriev I.V."/>
            <person name="Hibbett D."/>
            <person name="Nagy L.G."/>
            <person name="Martin F.M."/>
        </authorList>
    </citation>
    <scope>NUCLEOTIDE SEQUENCE</scope>
    <source>
        <strain evidence="1">Prilba</strain>
    </source>
</reference>
<dbReference type="Proteomes" id="UP000759537">
    <property type="component" value="Unassembled WGS sequence"/>
</dbReference>
<reference evidence="1" key="2">
    <citation type="journal article" date="2020" name="Nat. Commun.">
        <title>Large-scale genome sequencing of mycorrhizal fungi provides insights into the early evolution of symbiotic traits.</title>
        <authorList>
            <person name="Miyauchi S."/>
            <person name="Kiss E."/>
            <person name="Kuo A."/>
            <person name="Drula E."/>
            <person name="Kohler A."/>
            <person name="Sanchez-Garcia M."/>
            <person name="Morin E."/>
            <person name="Andreopoulos B."/>
            <person name="Barry K.W."/>
            <person name="Bonito G."/>
            <person name="Buee M."/>
            <person name="Carver A."/>
            <person name="Chen C."/>
            <person name="Cichocki N."/>
            <person name="Clum A."/>
            <person name="Culley D."/>
            <person name="Crous P.W."/>
            <person name="Fauchery L."/>
            <person name="Girlanda M."/>
            <person name="Hayes R.D."/>
            <person name="Keri Z."/>
            <person name="LaButti K."/>
            <person name="Lipzen A."/>
            <person name="Lombard V."/>
            <person name="Magnuson J."/>
            <person name="Maillard F."/>
            <person name="Murat C."/>
            <person name="Nolan M."/>
            <person name="Ohm R.A."/>
            <person name="Pangilinan J."/>
            <person name="Pereira M.F."/>
            <person name="Perotto S."/>
            <person name="Peter M."/>
            <person name="Pfister S."/>
            <person name="Riley R."/>
            <person name="Sitrit Y."/>
            <person name="Stielow J.B."/>
            <person name="Szollosi G."/>
            <person name="Zifcakova L."/>
            <person name="Stursova M."/>
            <person name="Spatafora J.W."/>
            <person name="Tedersoo L."/>
            <person name="Vaario L.M."/>
            <person name="Yamada A."/>
            <person name="Yan M."/>
            <person name="Wang P."/>
            <person name="Xu J."/>
            <person name="Bruns T."/>
            <person name="Baldrian P."/>
            <person name="Vilgalys R."/>
            <person name="Dunand C."/>
            <person name="Henrissat B."/>
            <person name="Grigoriev I.V."/>
            <person name="Hibbett D."/>
            <person name="Nagy L.G."/>
            <person name="Martin F.M."/>
        </authorList>
    </citation>
    <scope>NUCLEOTIDE SEQUENCE</scope>
    <source>
        <strain evidence="1">Prilba</strain>
    </source>
</reference>
<name>A0A9P5MTK3_9AGAM</name>
<dbReference type="Gene3D" id="3.10.490.10">
    <property type="entry name" value="Gamma-glutamyl cyclotransferase-like"/>
    <property type="match status" value="1"/>
</dbReference>
<comment type="caution">
    <text evidence="1">The sequence shown here is derived from an EMBL/GenBank/DDBJ whole genome shotgun (WGS) entry which is preliminary data.</text>
</comment>
<protein>
    <submittedName>
        <fullName evidence="1">Uncharacterized protein</fullName>
    </submittedName>
</protein>
<keyword evidence="2" id="KW-1185">Reference proteome</keyword>